<evidence type="ECO:0000313" key="1">
    <source>
        <dbReference type="EMBL" id="QKF77762.1"/>
    </source>
</evidence>
<protein>
    <recommendedName>
        <fullName evidence="3">HNH nuclease domain-containing protein</fullName>
    </recommendedName>
</protein>
<keyword evidence="2" id="KW-1185">Reference proteome</keyword>
<dbReference type="RefSeq" id="WP_129010600.1">
    <property type="nucleotide sequence ID" value="NZ_CP053835.1"/>
</dbReference>
<dbReference type="AlphaFoldDB" id="A0AAE7BHC2"/>
<proteinExistence type="predicted"/>
<name>A0AAE7BHC2_9BACT</name>
<accession>A0AAE7BHC2</accession>
<dbReference type="Gene3D" id="1.10.30.50">
    <property type="match status" value="1"/>
</dbReference>
<dbReference type="KEGG" id="adz:ADFLV_1743"/>
<dbReference type="Proteomes" id="UP000503313">
    <property type="component" value="Chromosome"/>
</dbReference>
<sequence>MISVDNSAEKRVFHLIEKENEPNFIKFKNEIIESIKNKNYSNLGTLKDDEYAKQFSVFIFYEKIQIGISKITNSIIKTQLESLDWFKVLVGSFEEIKELIRDNEYILSRRYIVTDFEEYKDIFEDLYEKQLSGNKKLKKQFFNLFENINVCPYCNRNFVNPIYKENSVGGDNKNQSPDIEHFFPKSIYPFLSLSISNLLPSCAFCNKIKSDVDTFRENCLSPYEIKNGDFRFDFTLDLNQVKKVKLISNTNCKNSKILHLESLYNTVHSKYINDIFENDLKYTPKNKDFLDKFKILTEEDYKKVFRNYYKEEDFNKQPLSKMTKDLYNQISNLKSK</sequence>
<dbReference type="EMBL" id="CP053835">
    <property type="protein sequence ID" value="QKF77762.1"/>
    <property type="molecule type" value="Genomic_DNA"/>
</dbReference>
<evidence type="ECO:0008006" key="3">
    <source>
        <dbReference type="Google" id="ProtNLM"/>
    </source>
</evidence>
<reference evidence="1 2" key="1">
    <citation type="submission" date="2020-05" db="EMBL/GenBank/DDBJ databases">
        <title>Complete genome sequencing of Campylobacter and Arcobacter type strains.</title>
        <authorList>
            <person name="Miller W.G."/>
            <person name="Yee E."/>
        </authorList>
    </citation>
    <scope>NUCLEOTIDE SEQUENCE [LARGE SCALE GENOMIC DNA]</scope>
    <source>
        <strain evidence="1 2">LMG 25694</strain>
    </source>
</reference>
<gene>
    <name evidence="1" type="ORF">ADFLV_1743</name>
</gene>
<organism evidence="1 2">
    <name type="scientific">Arcobacter defluvii</name>
    <dbReference type="NCBI Taxonomy" id="873191"/>
    <lineage>
        <taxon>Bacteria</taxon>
        <taxon>Pseudomonadati</taxon>
        <taxon>Campylobacterota</taxon>
        <taxon>Epsilonproteobacteria</taxon>
        <taxon>Campylobacterales</taxon>
        <taxon>Arcobacteraceae</taxon>
        <taxon>Arcobacter</taxon>
    </lineage>
</organism>
<evidence type="ECO:0000313" key="2">
    <source>
        <dbReference type="Proteomes" id="UP000503313"/>
    </source>
</evidence>